<evidence type="ECO:0000256" key="6">
    <source>
        <dbReference type="ARBA" id="ARBA00023136"/>
    </source>
</evidence>
<dbReference type="PANTHER" id="PTHR43386:SF1">
    <property type="entry name" value="D,D-DIPEPTIDE TRANSPORT SYSTEM PERMEASE PROTEIN DDPC-RELATED"/>
    <property type="match status" value="1"/>
</dbReference>
<evidence type="ECO:0000256" key="1">
    <source>
        <dbReference type="ARBA" id="ARBA00004651"/>
    </source>
</evidence>
<evidence type="ECO:0000313" key="9">
    <source>
        <dbReference type="EMBL" id="GAI90775.1"/>
    </source>
</evidence>
<dbReference type="InterPro" id="IPR050366">
    <property type="entry name" value="BP-dependent_transpt_permease"/>
</dbReference>
<dbReference type="PANTHER" id="PTHR43386">
    <property type="entry name" value="OLIGOPEPTIDE TRANSPORT SYSTEM PERMEASE PROTEIN APPC"/>
    <property type="match status" value="1"/>
</dbReference>
<feature type="transmembrane region" description="Helical" evidence="7">
    <location>
        <begin position="118"/>
        <end position="141"/>
    </location>
</feature>
<name>X1TT79_9ZZZZ</name>
<dbReference type="PROSITE" id="PS50928">
    <property type="entry name" value="ABC_TM1"/>
    <property type="match status" value="1"/>
</dbReference>
<evidence type="ECO:0000256" key="7">
    <source>
        <dbReference type="SAM" id="Phobius"/>
    </source>
</evidence>
<dbReference type="Pfam" id="PF00528">
    <property type="entry name" value="BPD_transp_1"/>
    <property type="match status" value="1"/>
</dbReference>
<dbReference type="EMBL" id="BARW01024343">
    <property type="protein sequence ID" value="GAI90775.1"/>
    <property type="molecule type" value="Genomic_DNA"/>
</dbReference>
<evidence type="ECO:0000256" key="2">
    <source>
        <dbReference type="ARBA" id="ARBA00022448"/>
    </source>
</evidence>
<comment type="subcellular location">
    <subcellularLocation>
        <location evidence="1">Cell membrane</location>
        <topology evidence="1">Multi-pass membrane protein</topology>
    </subcellularLocation>
</comment>
<protein>
    <recommendedName>
        <fullName evidence="8">ABC transmembrane type-1 domain-containing protein</fullName>
    </recommendedName>
</protein>
<organism evidence="9">
    <name type="scientific">marine sediment metagenome</name>
    <dbReference type="NCBI Taxonomy" id="412755"/>
    <lineage>
        <taxon>unclassified sequences</taxon>
        <taxon>metagenomes</taxon>
        <taxon>ecological metagenomes</taxon>
    </lineage>
</organism>
<feature type="transmembrane region" description="Helical" evidence="7">
    <location>
        <begin position="46"/>
        <end position="71"/>
    </location>
</feature>
<dbReference type="Gene3D" id="1.10.3720.10">
    <property type="entry name" value="MetI-like"/>
    <property type="match status" value="1"/>
</dbReference>
<evidence type="ECO:0000259" key="8">
    <source>
        <dbReference type="PROSITE" id="PS50928"/>
    </source>
</evidence>
<gene>
    <name evidence="9" type="ORF">S12H4_40152</name>
</gene>
<reference evidence="9" key="1">
    <citation type="journal article" date="2014" name="Front. Microbiol.">
        <title>High frequency of phylogenetically diverse reductive dehalogenase-homologous genes in deep subseafloor sedimentary metagenomes.</title>
        <authorList>
            <person name="Kawai M."/>
            <person name="Futagami T."/>
            <person name="Toyoda A."/>
            <person name="Takaki Y."/>
            <person name="Nishi S."/>
            <person name="Hori S."/>
            <person name="Arai W."/>
            <person name="Tsubouchi T."/>
            <person name="Morono Y."/>
            <person name="Uchiyama I."/>
            <person name="Ito T."/>
            <person name="Fujiyama A."/>
            <person name="Inagaki F."/>
            <person name="Takami H."/>
        </authorList>
    </citation>
    <scope>NUCLEOTIDE SEQUENCE</scope>
    <source>
        <strain evidence="9">Expedition CK06-06</strain>
    </source>
</reference>
<feature type="transmembrane region" description="Helical" evidence="7">
    <location>
        <begin position="161"/>
        <end position="183"/>
    </location>
</feature>
<evidence type="ECO:0000256" key="5">
    <source>
        <dbReference type="ARBA" id="ARBA00022989"/>
    </source>
</evidence>
<dbReference type="GO" id="GO:0005886">
    <property type="term" value="C:plasma membrane"/>
    <property type="evidence" value="ECO:0007669"/>
    <property type="project" value="UniProtKB-SubCell"/>
</dbReference>
<dbReference type="SUPFAM" id="SSF161098">
    <property type="entry name" value="MetI-like"/>
    <property type="match status" value="1"/>
</dbReference>
<accession>X1TT79</accession>
<keyword evidence="5 7" id="KW-1133">Transmembrane helix</keyword>
<dbReference type="GO" id="GO:0055085">
    <property type="term" value="P:transmembrane transport"/>
    <property type="evidence" value="ECO:0007669"/>
    <property type="project" value="InterPro"/>
</dbReference>
<dbReference type="InterPro" id="IPR035906">
    <property type="entry name" value="MetI-like_sf"/>
</dbReference>
<proteinExistence type="predicted"/>
<keyword evidence="3" id="KW-1003">Cell membrane</keyword>
<comment type="caution">
    <text evidence="9">The sequence shown here is derived from an EMBL/GenBank/DDBJ whole genome shotgun (WGS) entry which is preliminary data.</text>
</comment>
<evidence type="ECO:0000256" key="3">
    <source>
        <dbReference type="ARBA" id="ARBA00022475"/>
    </source>
</evidence>
<evidence type="ECO:0000256" key="4">
    <source>
        <dbReference type="ARBA" id="ARBA00022692"/>
    </source>
</evidence>
<keyword evidence="2" id="KW-0813">Transport</keyword>
<dbReference type="CDD" id="cd06261">
    <property type="entry name" value="TM_PBP2"/>
    <property type="match status" value="1"/>
</dbReference>
<dbReference type="AlphaFoldDB" id="X1TT79"/>
<keyword evidence="6 7" id="KW-0472">Membrane</keyword>
<dbReference type="InterPro" id="IPR000515">
    <property type="entry name" value="MetI-like"/>
</dbReference>
<keyword evidence="4 7" id="KW-0812">Transmembrane</keyword>
<sequence>MIVGLAATALATLISTVIGVLSGYIGGKFDLVVQRFVDAWMCMPGLPVLMVIMSIVGPGMLGLIIVMSLWYGIGGSRFQRSVVISIKENVYIEAAKAIGCPTHRILTRHILPNIMAPIIINFSTAVPSVILTEAALSFLGFGLPPPIPSWGGMLSGSGRSFMFMAPWMVIWPGLALSTVVYGINMFGDAVRDLLDPRLRGGIGRYGVRAKKEAKVKSKL</sequence>
<feature type="domain" description="ABC transmembrane type-1" evidence="8">
    <location>
        <begin position="1"/>
        <end position="187"/>
    </location>
</feature>